<sequence length="123" mass="12761">MPPCRGARRGGGRGGRGVGRIQSKVQPAVQAANPNAPVTQAVLATMEQRYQDMLQAALAPFLAAQQTQAAPVQVQTVPPPIAVGAQPAPVQLSAEAKHLKTLGSIILKLLTGPWTTLPRPTCG</sequence>
<evidence type="ECO:0000313" key="3">
    <source>
        <dbReference type="Proteomes" id="UP000321393"/>
    </source>
</evidence>
<accession>A0A5A7SQX0</accession>
<evidence type="ECO:0000256" key="1">
    <source>
        <dbReference type="SAM" id="MobiDB-lite"/>
    </source>
</evidence>
<organism evidence="2 3">
    <name type="scientific">Cucumis melo var. makuwa</name>
    <name type="common">Oriental melon</name>
    <dbReference type="NCBI Taxonomy" id="1194695"/>
    <lineage>
        <taxon>Eukaryota</taxon>
        <taxon>Viridiplantae</taxon>
        <taxon>Streptophyta</taxon>
        <taxon>Embryophyta</taxon>
        <taxon>Tracheophyta</taxon>
        <taxon>Spermatophyta</taxon>
        <taxon>Magnoliopsida</taxon>
        <taxon>eudicotyledons</taxon>
        <taxon>Gunneridae</taxon>
        <taxon>Pentapetalae</taxon>
        <taxon>rosids</taxon>
        <taxon>fabids</taxon>
        <taxon>Cucurbitales</taxon>
        <taxon>Cucurbitaceae</taxon>
        <taxon>Benincaseae</taxon>
        <taxon>Cucumis</taxon>
    </lineage>
</organism>
<dbReference type="Proteomes" id="UP000321393">
    <property type="component" value="Unassembled WGS sequence"/>
</dbReference>
<proteinExistence type="predicted"/>
<feature type="compositionally biased region" description="Basic residues" evidence="1">
    <location>
        <begin position="1"/>
        <end position="11"/>
    </location>
</feature>
<feature type="region of interest" description="Disordered" evidence="1">
    <location>
        <begin position="1"/>
        <end position="32"/>
    </location>
</feature>
<gene>
    <name evidence="2" type="ORF">E6C27_scaffold1876G00150</name>
</gene>
<comment type="caution">
    <text evidence="2">The sequence shown here is derived from an EMBL/GenBank/DDBJ whole genome shotgun (WGS) entry which is preliminary data.</text>
</comment>
<evidence type="ECO:0000313" key="2">
    <source>
        <dbReference type="EMBL" id="KAA0032436.1"/>
    </source>
</evidence>
<reference evidence="2 3" key="1">
    <citation type="submission" date="2019-08" db="EMBL/GenBank/DDBJ databases">
        <title>Draft genome sequences of two oriental melons (Cucumis melo L. var makuwa).</title>
        <authorList>
            <person name="Kwon S.-Y."/>
        </authorList>
    </citation>
    <scope>NUCLEOTIDE SEQUENCE [LARGE SCALE GENOMIC DNA]</scope>
    <source>
        <strain evidence="3">cv. SW 3</strain>
        <tissue evidence="2">Leaf</tissue>
    </source>
</reference>
<dbReference type="EMBL" id="SSTE01021673">
    <property type="protein sequence ID" value="KAA0032436.1"/>
    <property type="molecule type" value="Genomic_DNA"/>
</dbReference>
<protein>
    <submittedName>
        <fullName evidence="2">Histone H2B.3-like</fullName>
    </submittedName>
</protein>
<dbReference type="AlphaFoldDB" id="A0A5A7SQX0"/>
<name>A0A5A7SQX0_CUCMM</name>